<evidence type="ECO:0000256" key="1">
    <source>
        <dbReference type="SAM" id="Phobius"/>
    </source>
</evidence>
<keyword evidence="3" id="KW-0255">Endonuclease</keyword>
<dbReference type="eggNOG" id="arCOG02777">
    <property type="taxonomic scope" value="Archaea"/>
</dbReference>
<dbReference type="SUPFAM" id="SSF52980">
    <property type="entry name" value="Restriction endonuclease-like"/>
    <property type="match status" value="1"/>
</dbReference>
<accession>M0LIW6</accession>
<dbReference type="PATRIC" id="fig|1227454.3.peg.3024"/>
<keyword evidence="1" id="KW-1133">Transmembrane helix</keyword>
<keyword evidence="1" id="KW-0812">Transmembrane</keyword>
<dbReference type="Pfam" id="PF04471">
    <property type="entry name" value="Mrr_cat"/>
    <property type="match status" value="1"/>
</dbReference>
<dbReference type="EMBL" id="AOMA01000146">
    <property type="protein sequence ID" value="EMA32379.1"/>
    <property type="molecule type" value="Genomic_DNA"/>
</dbReference>
<sequence>MAVLDALSGYEFEDLMEDVFRHLGYENIRQSARTADEGRDILMEEVVDGRRRAVVVECKHTDTVSRPVVQKLHSAVATYDYDGPVRGMVVTTGRFTGPAEEYAAALGTRTQGGVELLDGRDLRKIGEEIGMDLYNGRIEILCDEALRPTHPTADRDAPVFDAVAEIEGLDPATLPTPETRLVLEPTVTVTARTSATFETSVGVVHSLDETTNLVLRADRESPLVPGTDVQSLVTDADASGARIDLEERSDDLERTFDDFEHERFRQTETEYKEWAIDRLRQAHTTTVHYTGDNNVDYEKTCTPNRSDITVHEIDPVYLPHVRSLLSLGEYDYRFAYYAAGPSRTTTRNDLGECVHCGTAADDEHGEGLTYCPNCGSINCDEHVRTERLEDDPVCTGCAVTERFALETKYFYDEENREAFRREYEEMALYEKAMENVPLAVGAVLAAILAAAFVVSAIGFV</sequence>
<organism evidence="3 4">
    <name type="scientific">Halobiforma nitratireducens JCM 10879</name>
    <dbReference type="NCBI Taxonomy" id="1227454"/>
    <lineage>
        <taxon>Archaea</taxon>
        <taxon>Methanobacteriati</taxon>
        <taxon>Methanobacteriota</taxon>
        <taxon>Stenosarchaea group</taxon>
        <taxon>Halobacteria</taxon>
        <taxon>Halobacteriales</taxon>
        <taxon>Natrialbaceae</taxon>
        <taxon>Halobiforma</taxon>
    </lineage>
</organism>
<dbReference type="PANTHER" id="PTHR30015">
    <property type="entry name" value="MRR RESTRICTION SYSTEM PROTEIN"/>
    <property type="match status" value="1"/>
</dbReference>
<dbReference type="Gene3D" id="3.40.1350.10">
    <property type="match status" value="1"/>
</dbReference>
<feature type="domain" description="Restriction endonuclease type IV Mrr" evidence="2">
    <location>
        <begin position="4"/>
        <end position="124"/>
    </location>
</feature>
<dbReference type="InterPro" id="IPR011856">
    <property type="entry name" value="tRNA_endonuc-like_dom_sf"/>
</dbReference>
<dbReference type="InterPro" id="IPR011335">
    <property type="entry name" value="Restrct_endonuc-II-like"/>
</dbReference>
<keyword evidence="3" id="KW-0540">Nuclease</keyword>
<keyword evidence="3" id="KW-0378">Hydrolase</keyword>
<reference evidence="3 4" key="1">
    <citation type="journal article" date="2014" name="PLoS Genet.">
        <title>Phylogenetically driven sequencing of extremely halophilic archaea reveals strategies for static and dynamic osmo-response.</title>
        <authorList>
            <person name="Becker E.A."/>
            <person name="Seitzer P.M."/>
            <person name="Tritt A."/>
            <person name="Larsen D."/>
            <person name="Krusor M."/>
            <person name="Yao A.I."/>
            <person name="Wu D."/>
            <person name="Madern D."/>
            <person name="Eisen J.A."/>
            <person name="Darling A.E."/>
            <person name="Facciotti M.T."/>
        </authorList>
    </citation>
    <scope>NUCLEOTIDE SEQUENCE [LARGE SCALE GENOMIC DNA]</scope>
    <source>
        <strain evidence="3 4">JCM 10879</strain>
    </source>
</reference>
<name>M0LIW6_9EURY</name>
<keyword evidence="1" id="KW-0472">Membrane</keyword>
<keyword evidence="4" id="KW-1185">Reference proteome</keyword>
<dbReference type="GO" id="GO:0003677">
    <property type="term" value="F:DNA binding"/>
    <property type="evidence" value="ECO:0007669"/>
    <property type="project" value="InterPro"/>
</dbReference>
<evidence type="ECO:0000313" key="4">
    <source>
        <dbReference type="Proteomes" id="UP000011607"/>
    </source>
</evidence>
<dbReference type="OrthoDB" id="144520at2157"/>
<protein>
    <submittedName>
        <fullName evidence="3">Restriction endonuclease</fullName>
    </submittedName>
</protein>
<dbReference type="InterPro" id="IPR052906">
    <property type="entry name" value="Type_IV_Methyl-Rstrct_Enzyme"/>
</dbReference>
<dbReference type="GO" id="GO:0015666">
    <property type="term" value="F:restriction endodeoxyribonuclease activity"/>
    <property type="evidence" value="ECO:0007669"/>
    <property type="project" value="TreeGrafter"/>
</dbReference>
<evidence type="ECO:0000313" key="3">
    <source>
        <dbReference type="EMBL" id="EMA32379.1"/>
    </source>
</evidence>
<dbReference type="Proteomes" id="UP000011607">
    <property type="component" value="Unassembled WGS sequence"/>
</dbReference>
<feature type="transmembrane region" description="Helical" evidence="1">
    <location>
        <begin position="438"/>
        <end position="459"/>
    </location>
</feature>
<dbReference type="STRING" id="1227454.C446_14744"/>
<evidence type="ECO:0000259" key="2">
    <source>
        <dbReference type="Pfam" id="PF04471"/>
    </source>
</evidence>
<comment type="caution">
    <text evidence="3">The sequence shown here is derived from an EMBL/GenBank/DDBJ whole genome shotgun (WGS) entry which is preliminary data.</text>
</comment>
<gene>
    <name evidence="3" type="ORF">C446_14744</name>
</gene>
<proteinExistence type="predicted"/>
<dbReference type="GO" id="GO:0009307">
    <property type="term" value="P:DNA restriction-modification system"/>
    <property type="evidence" value="ECO:0007669"/>
    <property type="project" value="InterPro"/>
</dbReference>
<dbReference type="PANTHER" id="PTHR30015:SF7">
    <property type="entry name" value="TYPE IV METHYL-DIRECTED RESTRICTION ENZYME ECOKMRR"/>
    <property type="match status" value="1"/>
</dbReference>
<dbReference type="AlphaFoldDB" id="M0LIW6"/>
<dbReference type="RefSeq" id="WP_006673845.1">
    <property type="nucleotide sequence ID" value="NZ_AOMA01000146.1"/>
</dbReference>
<dbReference type="InterPro" id="IPR007560">
    <property type="entry name" value="Restrct_endonuc_IV_Mrr"/>
</dbReference>